<evidence type="ECO:0000313" key="7">
    <source>
        <dbReference type="Proteomes" id="UP000001542"/>
    </source>
</evidence>
<evidence type="ECO:0000256" key="5">
    <source>
        <dbReference type="SAM" id="Phobius"/>
    </source>
</evidence>
<evidence type="ECO:0000256" key="2">
    <source>
        <dbReference type="ARBA" id="ARBA00022692"/>
    </source>
</evidence>
<reference evidence="6" key="2">
    <citation type="journal article" date="2007" name="Science">
        <title>Draft genome sequence of the sexually transmitted pathogen Trichomonas vaginalis.</title>
        <authorList>
            <person name="Carlton J.M."/>
            <person name="Hirt R.P."/>
            <person name="Silva J.C."/>
            <person name="Delcher A.L."/>
            <person name="Schatz M."/>
            <person name="Zhao Q."/>
            <person name="Wortman J.R."/>
            <person name="Bidwell S.L."/>
            <person name="Alsmark U.C.M."/>
            <person name="Besteiro S."/>
            <person name="Sicheritz-Ponten T."/>
            <person name="Noel C.J."/>
            <person name="Dacks J.B."/>
            <person name="Foster P.G."/>
            <person name="Simillion C."/>
            <person name="Van de Peer Y."/>
            <person name="Miranda-Saavedra D."/>
            <person name="Barton G.J."/>
            <person name="Westrop G.D."/>
            <person name="Mueller S."/>
            <person name="Dessi D."/>
            <person name="Fiori P.L."/>
            <person name="Ren Q."/>
            <person name="Paulsen I."/>
            <person name="Zhang H."/>
            <person name="Bastida-Corcuera F.D."/>
            <person name="Simoes-Barbosa A."/>
            <person name="Brown M.T."/>
            <person name="Hayes R.D."/>
            <person name="Mukherjee M."/>
            <person name="Okumura C.Y."/>
            <person name="Schneider R."/>
            <person name="Smith A.J."/>
            <person name="Vanacova S."/>
            <person name="Villalvazo M."/>
            <person name="Haas B.J."/>
            <person name="Pertea M."/>
            <person name="Feldblyum T.V."/>
            <person name="Utterback T.R."/>
            <person name="Shu C.L."/>
            <person name="Osoegawa K."/>
            <person name="de Jong P.J."/>
            <person name="Hrdy I."/>
            <person name="Horvathova L."/>
            <person name="Zubacova Z."/>
            <person name="Dolezal P."/>
            <person name="Malik S.B."/>
            <person name="Logsdon J.M. Jr."/>
            <person name="Henze K."/>
            <person name="Gupta A."/>
            <person name="Wang C.C."/>
            <person name="Dunne R.L."/>
            <person name="Upcroft J.A."/>
            <person name="Upcroft P."/>
            <person name="White O."/>
            <person name="Salzberg S.L."/>
            <person name="Tang P."/>
            <person name="Chiu C.-H."/>
            <person name="Lee Y.-S."/>
            <person name="Embley T.M."/>
            <person name="Coombs G.H."/>
            <person name="Mottram J.C."/>
            <person name="Tachezy J."/>
            <person name="Fraser-Liggett C.M."/>
            <person name="Johnson P.J."/>
        </authorList>
    </citation>
    <scope>NUCLEOTIDE SEQUENCE [LARGE SCALE GENOMIC DNA]</scope>
    <source>
        <strain evidence="6">G3</strain>
    </source>
</reference>
<feature type="transmembrane region" description="Helical" evidence="5">
    <location>
        <begin position="145"/>
        <end position="166"/>
    </location>
</feature>
<feature type="transmembrane region" description="Helical" evidence="5">
    <location>
        <begin position="17"/>
        <end position="39"/>
    </location>
</feature>
<evidence type="ECO:0000256" key="4">
    <source>
        <dbReference type="ARBA" id="ARBA00023136"/>
    </source>
</evidence>
<dbReference type="RefSeq" id="XP_001304638.1">
    <property type="nucleotide sequence ID" value="XM_001304637.1"/>
</dbReference>
<evidence type="ECO:0000313" key="6">
    <source>
        <dbReference type="EMBL" id="EAX91708.1"/>
    </source>
</evidence>
<dbReference type="Gene3D" id="1.20.1280.290">
    <property type="match status" value="1"/>
</dbReference>
<dbReference type="PANTHER" id="PTHR16201:SF11">
    <property type="entry name" value="PQ-LOOP REPEAT-CONTAINING PROTEIN"/>
    <property type="match status" value="1"/>
</dbReference>
<gene>
    <name evidence="6" type="ORF">TVAG_327170</name>
</gene>
<dbReference type="InterPro" id="IPR051415">
    <property type="entry name" value="LAAT-1"/>
</dbReference>
<evidence type="ECO:0000256" key="1">
    <source>
        <dbReference type="ARBA" id="ARBA00004141"/>
    </source>
</evidence>
<dbReference type="eggNOG" id="ENOG502QV5C">
    <property type="taxonomic scope" value="Eukaryota"/>
</dbReference>
<dbReference type="KEGG" id="tva:4749410"/>
<accession>A2FTR9</accession>
<dbReference type="Proteomes" id="UP000001542">
    <property type="component" value="Unassembled WGS sequence"/>
</dbReference>
<dbReference type="InterPro" id="IPR006603">
    <property type="entry name" value="PQ-loop_rpt"/>
</dbReference>
<dbReference type="PANTHER" id="PTHR16201">
    <property type="entry name" value="SEVEN TRANSMEMBRANE PROTEIN 1-RELATED"/>
    <property type="match status" value="1"/>
</dbReference>
<dbReference type="OMA" id="FYLCNKH"/>
<organism evidence="6 7">
    <name type="scientific">Trichomonas vaginalis (strain ATCC PRA-98 / G3)</name>
    <dbReference type="NCBI Taxonomy" id="412133"/>
    <lineage>
        <taxon>Eukaryota</taxon>
        <taxon>Metamonada</taxon>
        <taxon>Parabasalia</taxon>
        <taxon>Trichomonadida</taxon>
        <taxon>Trichomonadidae</taxon>
        <taxon>Trichomonas</taxon>
    </lineage>
</organism>
<keyword evidence="3 5" id="KW-1133">Transmembrane helix</keyword>
<dbReference type="EMBL" id="DS114016">
    <property type="protein sequence ID" value="EAX91708.1"/>
    <property type="molecule type" value="Genomic_DNA"/>
</dbReference>
<reference evidence="6" key="1">
    <citation type="submission" date="2006-10" db="EMBL/GenBank/DDBJ databases">
        <authorList>
            <person name="Amadeo P."/>
            <person name="Zhao Q."/>
            <person name="Wortman J."/>
            <person name="Fraser-Liggett C."/>
            <person name="Carlton J."/>
        </authorList>
    </citation>
    <scope>NUCLEOTIDE SEQUENCE</scope>
    <source>
        <strain evidence="6">G3</strain>
    </source>
</reference>
<comment type="subcellular location">
    <subcellularLocation>
        <location evidence="1">Membrane</location>
        <topology evidence="1">Multi-pass membrane protein</topology>
    </subcellularLocation>
</comment>
<feature type="transmembrane region" description="Helical" evidence="5">
    <location>
        <begin position="238"/>
        <end position="261"/>
    </location>
</feature>
<dbReference type="Pfam" id="PF04193">
    <property type="entry name" value="PQ-loop"/>
    <property type="match status" value="2"/>
</dbReference>
<name>A2FTR9_TRIV3</name>
<feature type="transmembrane region" description="Helical" evidence="5">
    <location>
        <begin position="209"/>
        <end position="232"/>
    </location>
</feature>
<dbReference type="AlphaFoldDB" id="A2FTR9"/>
<keyword evidence="7" id="KW-1185">Reference proteome</keyword>
<feature type="transmembrane region" description="Helical" evidence="5">
    <location>
        <begin position="60"/>
        <end position="81"/>
    </location>
</feature>
<dbReference type="InParanoid" id="A2FTR9"/>
<keyword evidence="2 5" id="KW-0812">Transmembrane</keyword>
<dbReference type="OrthoDB" id="19344at2759"/>
<dbReference type="VEuPathDB" id="TrichDB:TVAGG3_0165340"/>
<feature type="transmembrane region" description="Helical" evidence="5">
    <location>
        <begin position="178"/>
        <end position="197"/>
    </location>
</feature>
<keyword evidence="4 5" id="KW-0472">Membrane</keyword>
<sequence length="286" mass="32999">MPFEGDAFLSGFLDYTWFYPIAAISWMILGTCLMIGTSFSVLPQIHLLIKNRSSYGLNPFTIFTVHMNQLIIIINIVALNVPDFVGLPQVVPWYLPFSRLLTIGNALMLWIFYMPIIFFTYIYFDKNVYKNRDVSKVIRDGYTTKIFAVLNPFTSLILFLLIEIFIVYKGIHNDLLTYYGKMMGTASTIIVVIQYFPQMYTTFKLKTNGSLSILMLCIQAPGGLVNSLFLWLGQHDDWSTWISYMGAAVEQFILLGMCIYYKCVNKKKVEEQPLMNNDQSYDQSYT</sequence>
<dbReference type="GO" id="GO:0016020">
    <property type="term" value="C:membrane"/>
    <property type="evidence" value="ECO:0000318"/>
    <property type="project" value="GO_Central"/>
</dbReference>
<protein>
    <recommendedName>
        <fullName evidence="8">PQ loop repeat family protein</fullName>
    </recommendedName>
</protein>
<dbReference type="VEuPathDB" id="TrichDB:TVAG_327170"/>
<feature type="transmembrane region" description="Helical" evidence="5">
    <location>
        <begin position="101"/>
        <end position="124"/>
    </location>
</feature>
<evidence type="ECO:0008006" key="8">
    <source>
        <dbReference type="Google" id="ProtNLM"/>
    </source>
</evidence>
<proteinExistence type="predicted"/>
<evidence type="ECO:0000256" key="3">
    <source>
        <dbReference type="ARBA" id="ARBA00022989"/>
    </source>
</evidence>